<keyword evidence="5 9" id="KW-0378">Hydrolase</keyword>
<dbReference type="Gramene" id="KOM53132">
    <property type="protein sequence ID" value="KOM53132"/>
    <property type="gene ID" value="LR48_Vigan09g179100"/>
</dbReference>
<reference evidence="16" key="1">
    <citation type="journal article" date="2015" name="Proc. Natl. Acad. Sci. U.S.A.">
        <title>Genome sequencing of adzuki bean (Vigna angularis) provides insight into high starch and low fat accumulation and domestication.</title>
        <authorList>
            <person name="Yang K."/>
            <person name="Tian Z."/>
            <person name="Chen C."/>
            <person name="Luo L."/>
            <person name="Zhao B."/>
            <person name="Wang Z."/>
            <person name="Yu L."/>
            <person name="Li Y."/>
            <person name="Sun Y."/>
            <person name="Li W."/>
            <person name="Chen Y."/>
            <person name="Li Y."/>
            <person name="Zhang Y."/>
            <person name="Ai D."/>
            <person name="Zhao J."/>
            <person name="Shang C."/>
            <person name="Ma Y."/>
            <person name="Wu B."/>
            <person name="Wang M."/>
            <person name="Gao L."/>
            <person name="Sun D."/>
            <person name="Zhang P."/>
            <person name="Guo F."/>
            <person name="Wang W."/>
            <person name="Li Y."/>
            <person name="Wang J."/>
            <person name="Varshney R.K."/>
            <person name="Wang J."/>
            <person name="Ling H.Q."/>
            <person name="Wan P."/>
        </authorList>
    </citation>
    <scope>NUCLEOTIDE SEQUENCE</scope>
    <source>
        <strain evidence="16">cv. Jingnong 6</strain>
    </source>
</reference>
<dbReference type="Proteomes" id="UP000053144">
    <property type="component" value="Chromosome 9"/>
</dbReference>
<sequence length="895" mass="100009">MAAPTFLLLFSLFIFLSLIFCSASSPLGYGYTISSLHAYPKNNSFIAHLNLIKPSSLFGPDIPHLSLHASFENKDRFRLRITDSNNKRWEIPQHLIPRVSPSQYQPLRHLHGSPQALSLTHPDSDLVFTLHNTTPFGFTLSRKSSNDVLFNAAPDPSNPQTFLVFKDQYLQLSSSLPPQRASLYGLGEHTKSSFKLQPNQTLTLWNAGIASANPDVNLYGSHPFYLDVRSPSPDGRVTAGTSHGVLLLNSNGMDIVYGGDRITYKAIGGVFDLYFFAGSSPELVLEQYTELIGRPAPMPYWSFGFHQCRWGYKNVSDIQSVVANYAKAAIPLEVMWTDIDYMDAFKDFTLDPINFPLDKMRSFVDTLHQNGQKYVLILDPGINVNETYATYVRGLNADVYIKRNGTNYLGEVWPGPVYYPDFLNPQSQLFWGGEIKLFRDLLPFDGLWLDMNELSNFITSPPIPSSNLDNPPYKINNGGVVRSINYRTVPATSLHYGNITEYNAHNLYGLLESKVTNEELVNITGKRPFILSRSTFVSSGKYAAHWTGDNAATWNDLAYSIPSILNSGIFGIPMVGADICGFGGNTTEELCQRWIQLGAFYPFSRDHSEINSIRQELYIWESVAASARKVLGLRYRLLPYFYTLMYEAHTKGIPIARPLFFSFPEDVTTYDISSQFLLGKGVLVSPVLQSGATTVDAYFPKGTWFDLFDVSNSVIAESGKYVTLDAPSDHINVHVGEGNVLALQGEALTTDAARKTAFELMVVMSGSGNSYGEVYLDDGEALDVAGVKYEWTLVRFYGAIQNTSVVITSKVTNGRFALDQRWIIDKVTFLGIPKHQKFNRMDLSEKELNIVNRTGSMTNAVMKSHFDSSSEFVTVQVSKLSLLIGKEFKLEVEIK</sequence>
<dbReference type="AlphaFoldDB" id="A0A0L9VDY3"/>
<proteinExistence type="inferred from homology"/>
<evidence type="ECO:0000256" key="6">
    <source>
        <dbReference type="ARBA" id="ARBA00023180"/>
    </source>
</evidence>
<dbReference type="Gene3D" id="3.20.20.80">
    <property type="entry name" value="Glycosidases"/>
    <property type="match status" value="1"/>
</dbReference>
<evidence type="ECO:0000256" key="2">
    <source>
        <dbReference type="ARBA" id="ARBA00007806"/>
    </source>
</evidence>
<dbReference type="FunFam" id="2.60.40.1180:FF:000044">
    <property type="entry name" value="Alpha-glucosidase 1"/>
    <property type="match status" value="1"/>
</dbReference>
<feature type="domain" description="Glycosyl hydrolase family 31 C-terminal" evidence="13">
    <location>
        <begin position="652"/>
        <end position="741"/>
    </location>
</feature>
<dbReference type="InterPro" id="IPR048395">
    <property type="entry name" value="Glyco_hydro_31_C"/>
</dbReference>
<dbReference type="SUPFAM" id="SSF51445">
    <property type="entry name" value="(Trans)glycosidases"/>
    <property type="match status" value="1"/>
</dbReference>
<evidence type="ECO:0000313" key="16">
    <source>
        <dbReference type="Proteomes" id="UP000053144"/>
    </source>
</evidence>
<dbReference type="SUPFAM" id="SSF51011">
    <property type="entry name" value="Glycosyl hydrolase domain"/>
    <property type="match status" value="1"/>
</dbReference>
<feature type="signal peptide" evidence="10">
    <location>
        <begin position="1"/>
        <end position="23"/>
    </location>
</feature>
<protein>
    <recommendedName>
        <fullName evidence="3">alpha-glucosidase</fullName>
        <ecNumber evidence="3">3.2.1.20</ecNumber>
    </recommendedName>
    <alternativeName>
        <fullName evidence="8">Maltase</fullName>
    </alternativeName>
</protein>
<dbReference type="PANTHER" id="PTHR22762:SF133">
    <property type="entry name" value="P-TYPE DOMAIN-CONTAINING PROTEIN"/>
    <property type="match status" value="1"/>
</dbReference>
<evidence type="ECO:0000313" key="14">
    <source>
        <dbReference type="EMBL" id="KAG2395469.1"/>
    </source>
</evidence>
<evidence type="ECO:0000313" key="15">
    <source>
        <dbReference type="EMBL" id="KOM53132.1"/>
    </source>
</evidence>
<dbReference type="OrthoDB" id="5839090at2759"/>
<evidence type="ECO:0000259" key="13">
    <source>
        <dbReference type="Pfam" id="PF21365"/>
    </source>
</evidence>
<keyword evidence="4 10" id="KW-0732">Signal</keyword>
<accession>A0A0L9VDY3</accession>
<dbReference type="PANTHER" id="PTHR22762">
    <property type="entry name" value="ALPHA-GLUCOSIDASE"/>
    <property type="match status" value="1"/>
</dbReference>
<feature type="domain" description="Glycoside hydrolase family 31 TIM barrel" evidence="11">
    <location>
        <begin position="295"/>
        <end position="644"/>
    </location>
</feature>
<keyword evidence="7 9" id="KW-0326">Glycosidase</keyword>
<dbReference type="CDD" id="cd14752">
    <property type="entry name" value="GH31_N"/>
    <property type="match status" value="1"/>
</dbReference>
<dbReference type="GO" id="GO:0030246">
    <property type="term" value="F:carbohydrate binding"/>
    <property type="evidence" value="ECO:0007669"/>
    <property type="project" value="InterPro"/>
</dbReference>
<dbReference type="InterPro" id="IPR000322">
    <property type="entry name" value="Glyco_hydro_31_TIM"/>
</dbReference>
<dbReference type="FunFam" id="3.20.20.80:FF:000016">
    <property type="entry name" value="Maltase-glucoamylase, intestinal"/>
    <property type="match status" value="1"/>
</dbReference>
<dbReference type="EC" id="3.2.1.20" evidence="3"/>
<gene>
    <name evidence="14" type="ORF">HKW66_Vig0071550</name>
    <name evidence="15" type="ORF">LR48_Vigan09g179100</name>
</gene>
<evidence type="ECO:0000256" key="5">
    <source>
        <dbReference type="ARBA" id="ARBA00022801"/>
    </source>
</evidence>
<name>A0A0L9VDY3_PHAAN</name>
<dbReference type="InterPro" id="IPR017853">
    <property type="entry name" value="GH"/>
</dbReference>
<feature type="chain" id="PRO_5035993337" description="alpha-glucosidase" evidence="10">
    <location>
        <begin position="24"/>
        <end position="895"/>
    </location>
</feature>
<evidence type="ECO:0000256" key="3">
    <source>
        <dbReference type="ARBA" id="ARBA00012741"/>
    </source>
</evidence>
<organism evidence="15 16">
    <name type="scientific">Phaseolus angularis</name>
    <name type="common">Azuki bean</name>
    <name type="synonym">Vigna angularis</name>
    <dbReference type="NCBI Taxonomy" id="3914"/>
    <lineage>
        <taxon>Eukaryota</taxon>
        <taxon>Viridiplantae</taxon>
        <taxon>Streptophyta</taxon>
        <taxon>Embryophyta</taxon>
        <taxon>Tracheophyta</taxon>
        <taxon>Spermatophyta</taxon>
        <taxon>Magnoliopsida</taxon>
        <taxon>eudicotyledons</taxon>
        <taxon>Gunneridae</taxon>
        <taxon>Pentapetalae</taxon>
        <taxon>rosids</taxon>
        <taxon>fabids</taxon>
        <taxon>Fabales</taxon>
        <taxon>Fabaceae</taxon>
        <taxon>Papilionoideae</taxon>
        <taxon>50 kb inversion clade</taxon>
        <taxon>NPAAA clade</taxon>
        <taxon>indigoferoid/millettioid clade</taxon>
        <taxon>Phaseoleae</taxon>
        <taxon>Vigna</taxon>
    </lineage>
</organism>
<evidence type="ECO:0000256" key="8">
    <source>
        <dbReference type="ARBA" id="ARBA00041343"/>
    </source>
</evidence>
<dbReference type="GO" id="GO:0005975">
    <property type="term" value="P:carbohydrate metabolic process"/>
    <property type="evidence" value="ECO:0007669"/>
    <property type="project" value="InterPro"/>
</dbReference>
<dbReference type="SUPFAM" id="SSF74650">
    <property type="entry name" value="Galactose mutarotase-like"/>
    <property type="match status" value="1"/>
</dbReference>
<dbReference type="Gene3D" id="2.60.40.1760">
    <property type="entry name" value="glycosyl hydrolase (family 31)"/>
    <property type="match status" value="1"/>
</dbReference>
<keyword evidence="6" id="KW-0325">Glycoprotein</keyword>
<dbReference type="PROSITE" id="PS00129">
    <property type="entry name" value="GLYCOSYL_HYDROL_F31_1"/>
    <property type="match status" value="1"/>
</dbReference>
<dbReference type="Pfam" id="PF01055">
    <property type="entry name" value="Glyco_hydro_31_2nd"/>
    <property type="match status" value="1"/>
</dbReference>
<dbReference type="Proteomes" id="UP000743370">
    <property type="component" value="Unassembled WGS sequence"/>
</dbReference>
<dbReference type="EMBL" id="JABFOF010000006">
    <property type="protein sequence ID" value="KAG2395469.1"/>
    <property type="molecule type" value="Genomic_DNA"/>
</dbReference>
<dbReference type="InterPro" id="IPR013780">
    <property type="entry name" value="Glyco_hydro_b"/>
</dbReference>
<evidence type="ECO:0000256" key="4">
    <source>
        <dbReference type="ARBA" id="ARBA00022729"/>
    </source>
</evidence>
<dbReference type="InterPro" id="IPR030459">
    <property type="entry name" value="Glyco_hydro_31_CS"/>
</dbReference>
<dbReference type="STRING" id="3914.A0A0L9VDY3"/>
<evidence type="ECO:0000256" key="7">
    <source>
        <dbReference type="ARBA" id="ARBA00023295"/>
    </source>
</evidence>
<dbReference type="Pfam" id="PF21365">
    <property type="entry name" value="Glyco_hydro_31_3rd"/>
    <property type="match status" value="1"/>
</dbReference>
<dbReference type="OMA" id="INWNTDE"/>
<dbReference type="EMBL" id="CM003379">
    <property type="protein sequence ID" value="KOM53132.1"/>
    <property type="molecule type" value="Genomic_DNA"/>
</dbReference>
<comment type="similarity">
    <text evidence="2 9">Belongs to the glycosyl hydrolase 31 family.</text>
</comment>
<dbReference type="InterPro" id="IPR025887">
    <property type="entry name" value="Glyco_hydro_31_N_dom"/>
</dbReference>
<dbReference type="PROSITE" id="PS00707">
    <property type="entry name" value="GLYCOSYL_HYDROL_F31_2"/>
    <property type="match status" value="1"/>
</dbReference>
<comment type="catalytic activity">
    <reaction evidence="1">
        <text>Hydrolysis of terminal, non-reducing (1-&gt;4)-linked alpha-D-glucose residues with release of alpha-D-glucose.</text>
        <dbReference type="EC" id="3.2.1.20"/>
    </reaction>
</comment>
<dbReference type="CDD" id="cd06602">
    <property type="entry name" value="GH31_MGAM_SI_GAA"/>
    <property type="match status" value="1"/>
</dbReference>
<feature type="domain" description="Glycoside hydrolase family 31 N-terminal" evidence="12">
    <location>
        <begin position="68"/>
        <end position="250"/>
    </location>
</feature>
<evidence type="ECO:0000256" key="9">
    <source>
        <dbReference type="RuleBase" id="RU361185"/>
    </source>
</evidence>
<dbReference type="Pfam" id="PF13802">
    <property type="entry name" value="Gal_mutarotas_2"/>
    <property type="match status" value="1"/>
</dbReference>
<dbReference type="Gene3D" id="2.60.40.1180">
    <property type="entry name" value="Golgi alpha-mannosidase II"/>
    <property type="match status" value="2"/>
</dbReference>
<evidence type="ECO:0000259" key="11">
    <source>
        <dbReference type="Pfam" id="PF01055"/>
    </source>
</evidence>
<reference evidence="14 17" key="3">
    <citation type="submission" date="2020-05" db="EMBL/GenBank/DDBJ databases">
        <title>Vigna angularis (adzuki bean) Var. LongXiaoDou No. 4 denovo assembly.</title>
        <authorList>
            <person name="Xiang H."/>
        </authorList>
    </citation>
    <scope>NUCLEOTIDE SEQUENCE [LARGE SCALE GENOMIC DNA]</scope>
    <source>
        <tissue evidence="14">Leaf</tissue>
    </source>
</reference>
<evidence type="ECO:0000256" key="1">
    <source>
        <dbReference type="ARBA" id="ARBA00001657"/>
    </source>
</evidence>
<evidence type="ECO:0000256" key="10">
    <source>
        <dbReference type="SAM" id="SignalP"/>
    </source>
</evidence>
<dbReference type="GO" id="GO:0090599">
    <property type="term" value="F:alpha-glucosidase activity"/>
    <property type="evidence" value="ECO:0007669"/>
    <property type="project" value="UniProtKB-ARBA"/>
</dbReference>
<reference evidence="15" key="2">
    <citation type="submission" date="2015-02" db="EMBL/GenBank/DDBJ databases">
        <authorList>
            <person name="Chooi Y.-H."/>
        </authorList>
    </citation>
    <scope>NUCLEOTIDE SEQUENCE</scope>
    <source>
        <tissue evidence="15">Seedling</tissue>
    </source>
</reference>
<dbReference type="InterPro" id="IPR011013">
    <property type="entry name" value="Gal_mutarotase_sf_dom"/>
</dbReference>
<evidence type="ECO:0000313" key="17">
    <source>
        <dbReference type="Proteomes" id="UP000743370"/>
    </source>
</evidence>
<dbReference type="InterPro" id="IPR030458">
    <property type="entry name" value="Glyco_hydro_31_AS"/>
</dbReference>
<dbReference type="KEGG" id="var:108340897"/>
<evidence type="ECO:0000259" key="12">
    <source>
        <dbReference type="Pfam" id="PF13802"/>
    </source>
</evidence>